<gene>
    <name evidence="1" type="ORF">Ciccas_013870</name>
</gene>
<comment type="caution">
    <text evidence="1">The sequence shown here is derived from an EMBL/GenBank/DDBJ whole genome shotgun (WGS) entry which is preliminary data.</text>
</comment>
<keyword evidence="2" id="KW-1185">Reference proteome</keyword>
<reference evidence="1 2" key="1">
    <citation type="submission" date="2024-11" db="EMBL/GenBank/DDBJ databases">
        <title>Adaptive evolution of stress response genes in parasites aligns with host niche diversity.</title>
        <authorList>
            <person name="Hahn C."/>
            <person name="Resl P."/>
        </authorList>
    </citation>
    <scope>NUCLEOTIDE SEQUENCE [LARGE SCALE GENOMIC DNA]</scope>
    <source>
        <strain evidence="1">EGGRZ-B1_66</strain>
        <tissue evidence="1">Body</tissue>
    </source>
</reference>
<sequence length="113" mass="12897">MGARLPVKVLYHRDRLLITQLQSNNVLQMIREPVEVPRICYVNLPANSTNQLIIQYVSQRRGKQMLHLQGASVSDCCNKIRSRLPYVGNWTLSCKEITTNTPNLIPIDSHAKN</sequence>
<accession>A0ABD2PJG2</accession>
<evidence type="ECO:0000313" key="2">
    <source>
        <dbReference type="Proteomes" id="UP001626550"/>
    </source>
</evidence>
<evidence type="ECO:0000313" key="1">
    <source>
        <dbReference type="EMBL" id="KAL3307613.1"/>
    </source>
</evidence>
<name>A0ABD2PJG2_9PLAT</name>
<proteinExistence type="predicted"/>
<organism evidence="1 2">
    <name type="scientific">Cichlidogyrus casuarinus</name>
    <dbReference type="NCBI Taxonomy" id="1844966"/>
    <lineage>
        <taxon>Eukaryota</taxon>
        <taxon>Metazoa</taxon>
        <taxon>Spiralia</taxon>
        <taxon>Lophotrochozoa</taxon>
        <taxon>Platyhelminthes</taxon>
        <taxon>Monogenea</taxon>
        <taxon>Monopisthocotylea</taxon>
        <taxon>Dactylogyridea</taxon>
        <taxon>Ancyrocephalidae</taxon>
        <taxon>Cichlidogyrus</taxon>
    </lineage>
</organism>
<dbReference type="EMBL" id="JBJKFK010006921">
    <property type="protein sequence ID" value="KAL3307613.1"/>
    <property type="molecule type" value="Genomic_DNA"/>
</dbReference>
<dbReference type="Proteomes" id="UP001626550">
    <property type="component" value="Unassembled WGS sequence"/>
</dbReference>
<protein>
    <submittedName>
        <fullName evidence="1">Uncharacterized protein</fullName>
    </submittedName>
</protein>
<dbReference type="AlphaFoldDB" id="A0ABD2PJG2"/>